<organism evidence="6 7">
    <name type="scientific">Actinomadura bangladeshensis</name>
    <dbReference type="NCBI Taxonomy" id="453573"/>
    <lineage>
        <taxon>Bacteria</taxon>
        <taxon>Bacillati</taxon>
        <taxon>Actinomycetota</taxon>
        <taxon>Actinomycetes</taxon>
        <taxon>Streptosporangiales</taxon>
        <taxon>Thermomonosporaceae</taxon>
        <taxon>Actinomadura</taxon>
    </lineage>
</organism>
<feature type="DNA-binding region" description="H-T-H motif" evidence="4">
    <location>
        <begin position="39"/>
        <end position="58"/>
    </location>
</feature>
<dbReference type="SUPFAM" id="SSF46689">
    <property type="entry name" value="Homeodomain-like"/>
    <property type="match status" value="1"/>
</dbReference>
<proteinExistence type="predicted"/>
<reference evidence="6 7" key="1">
    <citation type="submission" date="2019-03" db="EMBL/GenBank/DDBJ databases">
        <title>Draft genome sequences of novel Actinobacteria.</title>
        <authorList>
            <person name="Sahin N."/>
            <person name="Ay H."/>
            <person name="Saygin H."/>
        </authorList>
    </citation>
    <scope>NUCLEOTIDE SEQUENCE [LARGE SCALE GENOMIC DNA]</scope>
    <source>
        <strain evidence="6 7">DSM 45347</strain>
    </source>
</reference>
<evidence type="ECO:0000256" key="4">
    <source>
        <dbReference type="PROSITE-ProRule" id="PRU00335"/>
    </source>
</evidence>
<dbReference type="PANTHER" id="PTHR30055:SF234">
    <property type="entry name" value="HTH-TYPE TRANSCRIPTIONAL REGULATOR BETI"/>
    <property type="match status" value="1"/>
</dbReference>
<dbReference type="EMBL" id="SMJW01000078">
    <property type="protein sequence ID" value="TDC14779.1"/>
    <property type="molecule type" value="Genomic_DNA"/>
</dbReference>
<dbReference type="OrthoDB" id="5177743at2"/>
<keyword evidence="1" id="KW-0805">Transcription regulation</keyword>
<dbReference type="AlphaFoldDB" id="A0A4R4NYZ3"/>
<dbReference type="PANTHER" id="PTHR30055">
    <property type="entry name" value="HTH-TYPE TRANSCRIPTIONAL REGULATOR RUTR"/>
    <property type="match status" value="1"/>
</dbReference>
<dbReference type="InterPro" id="IPR009057">
    <property type="entry name" value="Homeodomain-like_sf"/>
</dbReference>
<dbReference type="Proteomes" id="UP000295431">
    <property type="component" value="Unassembled WGS sequence"/>
</dbReference>
<feature type="domain" description="HTH tetR-type" evidence="5">
    <location>
        <begin position="16"/>
        <end position="76"/>
    </location>
</feature>
<evidence type="ECO:0000259" key="5">
    <source>
        <dbReference type="PROSITE" id="PS50977"/>
    </source>
</evidence>
<evidence type="ECO:0000313" key="6">
    <source>
        <dbReference type="EMBL" id="TDC14779.1"/>
    </source>
</evidence>
<keyword evidence="2 4" id="KW-0238">DNA-binding</keyword>
<accession>A0A4R4NYZ3</accession>
<dbReference type="InterPro" id="IPR001647">
    <property type="entry name" value="HTH_TetR"/>
</dbReference>
<evidence type="ECO:0000256" key="2">
    <source>
        <dbReference type="ARBA" id="ARBA00023125"/>
    </source>
</evidence>
<dbReference type="GO" id="GO:0003700">
    <property type="term" value="F:DNA-binding transcription factor activity"/>
    <property type="evidence" value="ECO:0007669"/>
    <property type="project" value="TreeGrafter"/>
</dbReference>
<dbReference type="PROSITE" id="PS50977">
    <property type="entry name" value="HTH_TETR_2"/>
    <property type="match status" value="1"/>
</dbReference>
<protein>
    <submittedName>
        <fullName evidence="6">TetR/AcrR family transcriptional regulator</fullName>
    </submittedName>
</protein>
<dbReference type="GO" id="GO:0000976">
    <property type="term" value="F:transcription cis-regulatory region binding"/>
    <property type="evidence" value="ECO:0007669"/>
    <property type="project" value="TreeGrafter"/>
</dbReference>
<dbReference type="RefSeq" id="WP_131940121.1">
    <property type="nucleotide sequence ID" value="NZ_BAAAMX010000063.1"/>
</dbReference>
<dbReference type="InterPro" id="IPR050109">
    <property type="entry name" value="HTH-type_TetR-like_transc_reg"/>
</dbReference>
<evidence type="ECO:0000256" key="3">
    <source>
        <dbReference type="ARBA" id="ARBA00023163"/>
    </source>
</evidence>
<dbReference type="Gene3D" id="1.10.357.10">
    <property type="entry name" value="Tetracycline Repressor, domain 2"/>
    <property type="match status" value="1"/>
</dbReference>
<evidence type="ECO:0000313" key="7">
    <source>
        <dbReference type="Proteomes" id="UP000295431"/>
    </source>
</evidence>
<name>A0A4R4NYZ3_9ACTN</name>
<gene>
    <name evidence="6" type="ORF">E1284_17275</name>
</gene>
<keyword evidence="7" id="KW-1185">Reference proteome</keyword>
<evidence type="ECO:0000256" key="1">
    <source>
        <dbReference type="ARBA" id="ARBA00023015"/>
    </source>
</evidence>
<keyword evidence="3" id="KW-0804">Transcription</keyword>
<sequence length="194" mass="21508">MTDLAYTQRARARSAEATRQRILDAAVTLLSSRLRSDVRLEDVAAEAGVSVPTVLRAYGTRARLIELALEKVLEGMGAELRRPEPGDVAGSVTAWFDHYETFGDVVVRNLADESDPAVAPIVQIGRTRHRRHVESQLAPRLAGVPEERRARVLDALVCACDVYTWKLLRRDMGRPRDEAEATMTMMIEALLEGA</sequence>
<comment type="caution">
    <text evidence="6">The sequence shown here is derived from an EMBL/GenBank/DDBJ whole genome shotgun (WGS) entry which is preliminary data.</text>
</comment>